<proteinExistence type="predicted"/>
<organism evidence="2 3">
    <name type="scientific">Galleria mellonella</name>
    <name type="common">Greater wax moth</name>
    <dbReference type="NCBI Taxonomy" id="7137"/>
    <lineage>
        <taxon>Eukaryota</taxon>
        <taxon>Metazoa</taxon>
        <taxon>Ecdysozoa</taxon>
        <taxon>Arthropoda</taxon>
        <taxon>Hexapoda</taxon>
        <taxon>Insecta</taxon>
        <taxon>Pterygota</taxon>
        <taxon>Neoptera</taxon>
        <taxon>Endopterygota</taxon>
        <taxon>Lepidoptera</taxon>
        <taxon>Glossata</taxon>
        <taxon>Ditrysia</taxon>
        <taxon>Pyraloidea</taxon>
        <taxon>Pyralidae</taxon>
        <taxon>Galleriinae</taxon>
        <taxon>Galleria</taxon>
    </lineage>
</organism>
<evidence type="ECO:0000313" key="2">
    <source>
        <dbReference type="Proteomes" id="UP001652740"/>
    </source>
</evidence>
<evidence type="ECO:0000313" key="3">
    <source>
        <dbReference type="RefSeq" id="XP_031768015.2"/>
    </source>
</evidence>
<dbReference type="InParanoid" id="A0A6J3C892"/>
<reference evidence="3" key="1">
    <citation type="submission" date="2025-08" db="UniProtKB">
        <authorList>
            <consortium name="RefSeq"/>
        </authorList>
    </citation>
    <scope>IDENTIFICATION</scope>
    <source>
        <tissue evidence="3">Whole larvae</tissue>
    </source>
</reference>
<sequence>MEYSDNIMKFEFEEEELIYEHPSNFIASNFNFPLVYTTKLDEMVILTKENVNSLSIENISKRIIKESKPKFISYPKQERGLYAYTNKRAYNKLVKKIERINTNKTKPVNSRDSEEYTIYQMSPEADEVHSYVINRKKRTRKPRNQSQPYYFVFADKQQKDVEVISSDEDSDDHSHIRSIFLNSNEESNDILPEDDVIIEDPNANSALPTRIKPIKNIVRFQRIQISHNSNIDFSGYEISNSYLIFTYICTDYRDIYYIDEHYTLKEHYQLNNIDPNEEFIDSSKTDCVYEIYNCCWYKRELRVRQLFQNVRDKSKLRFASVKHPCIPTDCVCCCKIKTGNNSSHIAQEFSMVIKDRIETDTCNSATRSNTSKWNRHLLNNLGITIGYTINSALRYKPKIPKRTIRIKTKKDYRQFTLLQIFLRFTNDVEYFYLNESGLIQTHVCVPNSFVSKLYLKLETEIIDKGKYRCSSTVCCWCKYEQSLSKLARSVLPSVLNFLKKPHTCGHYCTCCCKGCINISNKVAKFMPISLTRSAKYTNGAIKKKIQSIRGQQKNEVYTSIQEEQTGGQVTQSNPIHIDLTEMKSETSSVDTFDIYETFKDLKLNIEQKGEVTAVTSIRPNELSTKNLKILAHIISNAQKQIKQLGIMGTNMVIDNIFNKDPILLPQNIPSLLENRLTDKPATSKTSSVDNNTYSKSTTFVHNKKDLHVFNKKAQYQNYATIMGQKTEEYYISITALENNCTRPELRSSFENLTTYLDVEQKVGTRNKNINVTHINKIIPTVLKRKSNQGMSDCVNAKHPKRSERHQIQTQRVTVPSGVDVNQILENVKKSSTIKTTKFLQPITLHKPSTVTQAPQQSSNPVTNVTSLPSRLLQISGTALTLIPVTFMPTDQNINNQLLVNPGTSAIVDSNQTSLTPTVQQPINFLIAPKEVAIPAINSNIPTTTQIATKPIVIDVTNSPKLSTSNSTIIPNPKDTSEDPECVLGI</sequence>
<evidence type="ECO:0000256" key="1">
    <source>
        <dbReference type="SAM" id="MobiDB-lite"/>
    </source>
</evidence>
<dbReference type="RefSeq" id="XP_031768015.2">
    <property type="nucleotide sequence ID" value="XM_031912155.2"/>
</dbReference>
<dbReference type="AlphaFoldDB" id="A0A6J3C892"/>
<dbReference type="GeneID" id="116413372"/>
<feature type="region of interest" description="Disordered" evidence="1">
    <location>
        <begin position="962"/>
        <end position="985"/>
    </location>
</feature>
<gene>
    <name evidence="3" type="primary">LOC116413372</name>
</gene>
<protein>
    <submittedName>
        <fullName evidence="3">Uncharacterized protein LOC116413372</fullName>
    </submittedName>
</protein>
<name>A0A6J3C892_GALME</name>
<dbReference type="KEGG" id="gmw:116413372"/>
<accession>A0A6J3C892</accession>
<keyword evidence="2" id="KW-1185">Reference proteome</keyword>
<dbReference type="Proteomes" id="UP001652740">
    <property type="component" value="Unplaced"/>
</dbReference>